<dbReference type="Ensembl" id="ENSLBET00000013731.1">
    <property type="protein sequence ID" value="ENSLBEP00000013046.1"/>
    <property type="gene ID" value="ENSLBEG00000009909.1"/>
</dbReference>
<dbReference type="NCBIfam" id="TIGR01622">
    <property type="entry name" value="SF-CC1"/>
    <property type="match status" value="1"/>
</dbReference>
<dbReference type="GO" id="GO:0005634">
    <property type="term" value="C:nucleus"/>
    <property type="evidence" value="ECO:0007669"/>
    <property type="project" value="InterPro"/>
</dbReference>
<dbReference type="CDD" id="cd12284">
    <property type="entry name" value="RRM2_RBM23_RBM39"/>
    <property type="match status" value="1"/>
</dbReference>
<dbReference type="Gene3D" id="3.30.70.330">
    <property type="match status" value="2"/>
</dbReference>
<name>A0A3Q3EZZ2_9LABR</name>
<dbReference type="PROSITE" id="PS50102">
    <property type="entry name" value="RRM"/>
    <property type="match status" value="2"/>
</dbReference>
<dbReference type="Pfam" id="PF00076">
    <property type="entry name" value="RRM_1"/>
    <property type="match status" value="2"/>
</dbReference>
<reference evidence="6" key="2">
    <citation type="submission" date="2025-09" db="UniProtKB">
        <authorList>
            <consortium name="Ensembl"/>
        </authorList>
    </citation>
    <scope>IDENTIFICATION</scope>
</reference>
<dbReference type="InterPro" id="IPR006509">
    <property type="entry name" value="RBM39_SF"/>
</dbReference>
<dbReference type="InterPro" id="IPR000504">
    <property type="entry name" value="RRM_dom"/>
</dbReference>
<evidence type="ECO:0000313" key="7">
    <source>
        <dbReference type="Proteomes" id="UP000261660"/>
    </source>
</evidence>
<evidence type="ECO:0000259" key="5">
    <source>
        <dbReference type="PROSITE" id="PS50102"/>
    </source>
</evidence>
<dbReference type="AlphaFoldDB" id="A0A3Q3EZZ2"/>
<dbReference type="InterPro" id="IPR012677">
    <property type="entry name" value="Nucleotide-bd_a/b_plait_sf"/>
</dbReference>
<evidence type="ECO:0000313" key="6">
    <source>
        <dbReference type="Ensembl" id="ENSLBEP00000013046.1"/>
    </source>
</evidence>
<keyword evidence="7" id="KW-1185">Reference proteome</keyword>
<keyword evidence="2" id="KW-0677">Repeat</keyword>
<dbReference type="GO" id="GO:0003723">
    <property type="term" value="F:RNA binding"/>
    <property type="evidence" value="ECO:0007669"/>
    <property type="project" value="UniProtKB-UniRule"/>
</dbReference>
<dbReference type="PANTHER" id="PTHR48036">
    <property type="entry name" value="SPLICING FACTOR (PAD-1), PUTATIVE (AFU_ORTHOLOGUE AFUA_1G15810)-RELATED"/>
    <property type="match status" value="1"/>
</dbReference>
<keyword evidence="1" id="KW-0597">Phosphoprotein</keyword>
<keyword evidence="3 4" id="KW-0694">RNA-binding</keyword>
<dbReference type="Proteomes" id="UP000261660">
    <property type="component" value="Unplaced"/>
</dbReference>
<dbReference type="SUPFAM" id="SSF54928">
    <property type="entry name" value="RNA-binding domain, RBD"/>
    <property type="match status" value="2"/>
</dbReference>
<feature type="domain" description="RRM" evidence="5">
    <location>
        <begin position="1"/>
        <end position="73"/>
    </location>
</feature>
<dbReference type="InterPro" id="IPR035979">
    <property type="entry name" value="RBD_domain_sf"/>
</dbReference>
<evidence type="ECO:0000256" key="4">
    <source>
        <dbReference type="PROSITE-ProRule" id="PRU00176"/>
    </source>
</evidence>
<dbReference type="SMART" id="SM00360">
    <property type="entry name" value="RRM"/>
    <property type="match status" value="2"/>
</dbReference>
<dbReference type="GeneTree" id="ENSGT00940000154468"/>
<evidence type="ECO:0000256" key="3">
    <source>
        <dbReference type="ARBA" id="ARBA00022884"/>
    </source>
</evidence>
<reference evidence="6" key="1">
    <citation type="submission" date="2025-08" db="UniProtKB">
        <authorList>
            <consortium name="Ensembl"/>
        </authorList>
    </citation>
    <scope>IDENTIFICATION</scope>
</reference>
<evidence type="ECO:0000256" key="2">
    <source>
        <dbReference type="ARBA" id="ARBA00022737"/>
    </source>
</evidence>
<dbReference type="InterPro" id="IPR029123">
    <property type="entry name" value="RBM39_linker"/>
</dbReference>
<feature type="domain" description="RRM" evidence="5">
    <location>
        <begin position="93"/>
        <end position="171"/>
    </location>
</feature>
<dbReference type="FunFam" id="3.30.70.330:FF:000080">
    <property type="entry name" value="RNA-binding protein 39 isoform X1"/>
    <property type="match status" value="1"/>
</dbReference>
<proteinExistence type="predicted"/>
<organism evidence="6 7">
    <name type="scientific">Labrus bergylta</name>
    <name type="common">ballan wrasse</name>
    <dbReference type="NCBI Taxonomy" id="56723"/>
    <lineage>
        <taxon>Eukaryota</taxon>
        <taxon>Metazoa</taxon>
        <taxon>Chordata</taxon>
        <taxon>Craniata</taxon>
        <taxon>Vertebrata</taxon>
        <taxon>Euteleostomi</taxon>
        <taxon>Actinopterygii</taxon>
        <taxon>Neopterygii</taxon>
        <taxon>Teleostei</taxon>
        <taxon>Neoteleostei</taxon>
        <taxon>Acanthomorphata</taxon>
        <taxon>Eupercaria</taxon>
        <taxon>Labriformes</taxon>
        <taxon>Labridae</taxon>
        <taxon>Labrus</taxon>
    </lineage>
</organism>
<evidence type="ECO:0000256" key="1">
    <source>
        <dbReference type="ARBA" id="ARBA00022553"/>
    </source>
</evidence>
<dbReference type="GO" id="GO:0006397">
    <property type="term" value="P:mRNA processing"/>
    <property type="evidence" value="ECO:0007669"/>
    <property type="project" value="InterPro"/>
</dbReference>
<protein>
    <submittedName>
        <fullName evidence="6">RNA binding motif protein 39b</fullName>
    </submittedName>
</protein>
<accession>A0A3Q3EZZ2</accession>
<dbReference type="Pfam" id="PF15519">
    <property type="entry name" value="RBM39linker"/>
    <property type="match status" value="1"/>
</dbReference>
<sequence>MQLAARIRARDLEDFFSAVGKVRDVRMISDRNSRRSKGIAYIEFVEASSVPLAIGLTGQRLLGVPIIVQASQAEKNRAAAAANNLQKGSSGPMRLYVGSLHFNITEEMLRGIFEPFGKIEGIQLMMDSETGRSKGYGFISFADAECAKKALEQLNGFELAGRPMKVGHVTERSDSSTASSFLDNDELERTGIDLGTTGRLQLMARLAEVFLILSTWWKFNDTFSIIILFVSAVPAPAPSQALNLPSQPLATHCLQLSNLFNPQS</sequence>